<dbReference type="GO" id="GO:0009279">
    <property type="term" value="C:cell outer membrane"/>
    <property type="evidence" value="ECO:0007669"/>
    <property type="project" value="UniProtKB-SubCell"/>
</dbReference>
<evidence type="ECO:0000256" key="3">
    <source>
        <dbReference type="ARBA" id="ARBA00022448"/>
    </source>
</evidence>
<evidence type="ECO:0000259" key="16">
    <source>
        <dbReference type="Pfam" id="PF10531"/>
    </source>
</evidence>
<dbReference type="Pfam" id="PF22461">
    <property type="entry name" value="SLBB_2"/>
    <property type="match status" value="1"/>
</dbReference>
<organism evidence="18 19">
    <name type="scientific">Sphingobium indicum F2</name>
    <dbReference type="NCBI Taxonomy" id="1450518"/>
    <lineage>
        <taxon>Bacteria</taxon>
        <taxon>Pseudomonadati</taxon>
        <taxon>Pseudomonadota</taxon>
        <taxon>Alphaproteobacteria</taxon>
        <taxon>Sphingomonadales</taxon>
        <taxon>Sphingomonadaceae</taxon>
        <taxon>Sphingobium</taxon>
    </lineage>
</organism>
<dbReference type="GO" id="GO:0015288">
    <property type="term" value="F:porin activity"/>
    <property type="evidence" value="ECO:0007669"/>
    <property type="project" value="UniProtKB-KW"/>
</dbReference>
<keyword evidence="5" id="KW-0762">Sugar transport</keyword>
<evidence type="ECO:0000256" key="14">
    <source>
        <dbReference type="ARBA" id="ARBA00023288"/>
    </source>
</evidence>
<feature type="domain" description="Soluble ligand binding" evidence="16">
    <location>
        <begin position="103"/>
        <end position="145"/>
    </location>
</feature>
<evidence type="ECO:0000256" key="2">
    <source>
        <dbReference type="ARBA" id="ARBA00009450"/>
    </source>
</evidence>
<dbReference type="Gene3D" id="3.10.560.10">
    <property type="entry name" value="Outer membrane lipoprotein wza domain like"/>
    <property type="match status" value="2"/>
</dbReference>
<dbReference type="Gene3D" id="3.30.1950.10">
    <property type="entry name" value="wza like domain"/>
    <property type="match status" value="1"/>
</dbReference>
<evidence type="ECO:0000259" key="15">
    <source>
        <dbReference type="Pfam" id="PF02563"/>
    </source>
</evidence>
<evidence type="ECO:0000256" key="4">
    <source>
        <dbReference type="ARBA" id="ARBA00022452"/>
    </source>
</evidence>
<keyword evidence="6" id="KW-0812">Transmembrane</keyword>
<dbReference type="AlphaFoldDB" id="A0A8E0WTA9"/>
<evidence type="ECO:0000256" key="11">
    <source>
        <dbReference type="ARBA" id="ARBA00023136"/>
    </source>
</evidence>
<accession>A0A8E0WTA9</accession>
<evidence type="ECO:0000256" key="8">
    <source>
        <dbReference type="ARBA" id="ARBA00023047"/>
    </source>
</evidence>
<dbReference type="InterPro" id="IPR003715">
    <property type="entry name" value="Poly_export_N"/>
</dbReference>
<proteinExistence type="inferred from homology"/>
<evidence type="ECO:0000256" key="1">
    <source>
        <dbReference type="ARBA" id="ARBA00004571"/>
    </source>
</evidence>
<keyword evidence="3" id="KW-0813">Transport</keyword>
<keyword evidence="10" id="KW-0626">Porin</keyword>
<dbReference type="GO" id="GO:0015159">
    <property type="term" value="F:polysaccharide transmembrane transporter activity"/>
    <property type="evidence" value="ECO:0007669"/>
    <property type="project" value="InterPro"/>
</dbReference>
<feature type="domain" description="SLBB" evidence="17">
    <location>
        <begin position="183"/>
        <end position="266"/>
    </location>
</feature>
<dbReference type="Proteomes" id="UP000028135">
    <property type="component" value="Unassembled WGS sequence"/>
</dbReference>
<evidence type="ECO:0000256" key="13">
    <source>
        <dbReference type="ARBA" id="ARBA00023237"/>
    </source>
</evidence>
<reference evidence="18 19" key="1">
    <citation type="submission" date="2014-05" db="EMBL/GenBank/DDBJ databases">
        <title>Genome Announcement of Sphingobium lucknowense F2.</title>
        <authorList>
            <person name="Lal R."/>
            <person name="Negi V."/>
            <person name="Lata P."/>
            <person name="Sangwan N."/>
            <person name="Gupta S.K."/>
            <person name="Rao D.L.N."/>
            <person name="Das S."/>
        </authorList>
    </citation>
    <scope>NUCLEOTIDE SEQUENCE [LARGE SCALE GENOMIC DNA]</scope>
    <source>
        <strain evidence="18 19">F2</strain>
    </source>
</reference>
<keyword evidence="12" id="KW-0564">Palmitate</keyword>
<evidence type="ECO:0000256" key="6">
    <source>
        <dbReference type="ARBA" id="ARBA00022692"/>
    </source>
</evidence>
<dbReference type="Pfam" id="PF10531">
    <property type="entry name" value="SLBB"/>
    <property type="match status" value="1"/>
</dbReference>
<dbReference type="PANTHER" id="PTHR33619">
    <property type="entry name" value="POLYSACCHARIDE EXPORT PROTEIN GFCE-RELATED"/>
    <property type="match status" value="1"/>
</dbReference>
<keyword evidence="14" id="KW-0449">Lipoprotein</keyword>
<keyword evidence="8" id="KW-0625">Polysaccharide transport</keyword>
<sequence length="304" mass="32537">MIGPGDVLDINIYEAGVTLFSNGSSAGGMGQFAANPGVQTQKLPPTRVDDLGDITIPYAGTLHVAGVTTGEAEAMIRNSLARMSQNPQVMVTLNQTITNSIIIGGEVARPGRLVLQTNRETLSDVIALAGGYRGNAKDLLLRIVRGEQSVDVRVNDLVDNPRLDVRAYPGDRLMLINNPRTYSVLGAPGRVEQVSFSRSSVSLAEAVANAGGTNPGIGNPAAIFVFRYVRDGQGNEVPMVYHLNMMKTGSYFLAQRFAMRDKDVLYFGNAAANQPSKLIQLISQLFSPILTVTSAVQTVQNSNN</sequence>
<comment type="caution">
    <text evidence="18">The sequence shown here is derived from an EMBL/GenBank/DDBJ whole genome shotgun (WGS) entry which is preliminary data.</text>
</comment>
<evidence type="ECO:0000256" key="5">
    <source>
        <dbReference type="ARBA" id="ARBA00022597"/>
    </source>
</evidence>
<evidence type="ECO:0000256" key="10">
    <source>
        <dbReference type="ARBA" id="ARBA00023114"/>
    </source>
</evidence>
<dbReference type="EMBL" id="JANF02000035">
    <property type="protein sequence ID" value="KER37030.1"/>
    <property type="molecule type" value="Genomic_DNA"/>
</dbReference>
<dbReference type="InterPro" id="IPR019554">
    <property type="entry name" value="Soluble_ligand-bd"/>
</dbReference>
<dbReference type="Pfam" id="PF02563">
    <property type="entry name" value="Poly_export"/>
    <property type="match status" value="1"/>
</dbReference>
<dbReference type="GO" id="GO:0006811">
    <property type="term" value="P:monoatomic ion transport"/>
    <property type="evidence" value="ECO:0007669"/>
    <property type="project" value="UniProtKB-KW"/>
</dbReference>
<keyword evidence="7" id="KW-0732">Signal</keyword>
<name>A0A8E0WTA9_9SPHN</name>
<gene>
    <name evidence="18" type="ORF">AL00_07530</name>
</gene>
<dbReference type="GO" id="GO:0046930">
    <property type="term" value="C:pore complex"/>
    <property type="evidence" value="ECO:0007669"/>
    <property type="project" value="UniProtKB-KW"/>
</dbReference>
<dbReference type="PANTHER" id="PTHR33619:SF3">
    <property type="entry name" value="POLYSACCHARIDE EXPORT PROTEIN GFCE-RELATED"/>
    <property type="match status" value="1"/>
</dbReference>
<dbReference type="InterPro" id="IPR049712">
    <property type="entry name" value="Poly_export"/>
</dbReference>
<keyword evidence="4" id="KW-1134">Transmembrane beta strand</keyword>
<evidence type="ECO:0000256" key="9">
    <source>
        <dbReference type="ARBA" id="ARBA00023065"/>
    </source>
</evidence>
<evidence type="ECO:0000313" key="18">
    <source>
        <dbReference type="EMBL" id="KER37030.1"/>
    </source>
</evidence>
<keyword evidence="13" id="KW-0998">Cell outer membrane</keyword>
<evidence type="ECO:0000313" key="19">
    <source>
        <dbReference type="Proteomes" id="UP000028135"/>
    </source>
</evidence>
<comment type="subcellular location">
    <subcellularLocation>
        <location evidence="1">Cell outer membrane</location>
        <topology evidence="1">Multi-pass membrane protein</topology>
    </subcellularLocation>
</comment>
<protein>
    <submittedName>
        <fullName evidence="18">Capsule biosynthesis protein</fullName>
    </submittedName>
</protein>
<evidence type="ECO:0000259" key="17">
    <source>
        <dbReference type="Pfam" id="PF22461"/>
    </source>
</evidence>
<feature type="domain" description="Polysaccharide export protein N-terminal" evidence="15">
    <location>
        <begin position="2"/>
        <end position="93"/>
    </location>
</feature>
<dbReference type="InterPro" id="IPR054765">
    <property type="entry name" value="SLBB_dom"/>
</dbReference>
<keyword evidence="9" id="KW-0406">Ion transport</keyword>
<comment type="similarity">
    <text evidence="2">Belongs to the BexD/CtrA/VexA family.</text>
</comment>
<keyword evidence="11" id="KW-0472">Membrane</keyword>
<evidence type="ECO:0000256" key="7">
    <source>
        <dbReference type="ARBA" id="ARBA00022729"/>
    </source>
</evidence>
<evidence type="ECO:0000256" key="12">
    <source>
        <dbReference type="ARBA" id="ARBA00023139"/>
    </source>
</evidence>